<dbReference type="RefSeq" id="WP_311625915.1">
    <property type="nucleotide sequence ID" value="NZ_JAVRFE010000036.1"/>
</dbReference>
<sequence length="170" mass="18070">MAAAAATGQDGDVIRIRTASAGDVALLAALNHIVHDLHTQHRPDLFVDSPEGDGVEAYFRARIADPSVTVLLADGEEGKALGYAVARVKNRPGTALTHSEVIVSLDQIAVVPEAARRGVGAALLEAVREVGRAAGCRRLVTDVWHFNADAREFYRAAGFSPTTVHLDQQL</sequence>
<evidence type="ECO:0000259" key="3">
    <source>
        <dbReference type="PROSITE" id="PS51186"/>
    </source>
</evidence>
<evidence type="ECO:0000313" key="5">
    <source>
        <dbReference type="Proteomes" id="UP001180551"/>
    </source>
</evidence>
<keyword evidence="5" id="KW-1185">Reference proteome</keyword>
<comment type="caution">
    <text evidence="4">The sequence shown here is derived from an EMBL/GenBank/DDBJ whole genome shotgun (WGS) entry which is preliminary data.</text>
</comment>
<evidence type="ECO:0000313" key="4">
    <source>
        <dbReference type="EMBL" id="MDT0458845.1"/>
    </source>
</evidence>
<dbReference type="Gene3D" id="3.40.630.30">
    <property type="match status" value="1"/>
</dbReference>
<dbReference type="PANTHER" id="PTHR43877">
    <property type="entry name" value="AMINOALKYLPHOSPHONATE N-ACETYLTRANSFERASE-RELATED-RELATED"/>
    <property type="match status" value="1"/>
</dbReference>
<keyword evidence="2" id="KW-0012">Acyltransferase</keyword>
<organism evidence="4 5">
    <name type="scientific">Streptomyces mooreae</name>
    <dbReference type="NCBI Taxonomy" id="3075523"/>
    <lineage>
        <taxon>Bacteria</taxon>
        <taxon>Bacillati</taxon>
        <taxon>Actinomycetota</taxon>
        <taxon>Actinomycetes</taxon>
        <taxon>Kitasatosporales</taxon>
        <taxon>Streptomycetaceae</taxon>
        <taxon>Streptomyces</taxon>
    </lineage>
</organism>
<accession>A0ABU2TD99</accession>
<dbReference type="Pfam" id="PF00583">
    <property type="entry name" value="Acetyltransf_1"/>
    <property type="match status" value="1"/>
</dbReference>
<proteinExistence type="predicted"/>
<dbReference type="InterPro" id="IPR050832">
    <property type="entry name" value="Bact_Acetyltransf"/>
</dbReference>
<dbReference type="InterPro" id="IPR000182">
    <property type="entry name" value="GNAT_dom"/>
</dbReference>
<feature type="domain" description="N-acetyltransferase" evidence="3">
    <location>
        <begin position="14"/>
        <end position="170"/>
    </location>
</feature>
<evidence type="ECO:0000256" key="2">
    <source>
        <dbReference type="ARBA" id="ARBA00023315"/>
    </source>
</evidence>
<keyword evidence="1" id="KW-0808">Transferase</keyword>
<dbReference type="InterPro" id="IPR016181">
    <property type="entry name" value="Acyl_CoA_acyltransferase"/>
</dbReference>
<dbReference type="PROSITE" id="PS51186">
    <property type="entry name" value="GNAT"/>
    <property type="match status" value="1"/>
</dbReference>
<dbReference type="Proteomes" id="UP001180551">
    <property type="component" value="Unassembled WGS sequence"/>
</dbReference>
<gene>
    <name evidence="4" type="ORF">RM550_24495</name>
</gene>
<reference evidence="4" key="1">
    <citation type="submission" date="2024-05" db="EMBL/GenBank/DDBJ databases">
        <title>30 novel species of actinomycetes from the DSMZ collection.</title>
        <authorList>
            <person name="Nouioui I."/>
        </authorList>
    </citation>
    <scope>NUCLEOTIDE SEQUENCE</scope>
    <source>
        <strain evidence="4">DSM 41527</strain>
    </source>
</reference>
<dbReference type="SUPFAM" id="SSF55729">
    <property type="entry name" value="Acyl-CoA N-acyltransferases (Nat)"/>
    <property type="match status" value="1"/>
</dbReference>
<evidence type="ECO:0000256" key="1">
    <source>
        <dbReference type="ARBA" id="ARBA00022679"/>
    </source>
</evidence>
<name>A0ABU2TD99_9ACTN</name>
<protein>
    <submittedName>
        <fullName evidence="4">GNAT family N-acetyltransferase</fullName>
    </submittedName>
</protein>
<dbReference type="EMBL" id="JAVRFE010000036">
    <property type="protein sequence ID" value="MDT0458845.1"/>
    <property type="molecule type" value="Genomic_DNA"/>
</dbReference>
<dbReference type="CDD" id="cd04301">
    <property type="entry name" value="NAT_SF"/>
    <property type="match status" value="1"/>
</dbReference>